<name>A0A540MKD0_MALBA</name>
<evidence type="ECO:0000313" key="1">
    <source>
        <dbReference type="EMBL" id="TQD99235.1"/>
    </source>
</evidence>
<dbReference type="GO" id="GO:0004364">
    <property type="term" value="F:glutathione transferase activity"/>
    <property type="evidence" value="ECO:0007669"/>
    <property type="project" value="InterPro"/>
</dbReference>
<sequence length="64" mass="7237">MSSTGLDHSPTPMKHKIEKWNSIIYPNVNNEVYRCGFAQSQQANDIAVNKLCDTLDMIEDHLSS</sequence>
<dbReference type="SUPFAM" id="SSF47616">
    <property type="entry name" value="GST C-terminal domain-like"/>
    <property type="match status" value="1"/>
</dbReference>
<dbReference type="PANTHER" id="PTHR32419">
    <property type="entry name" value="GLUTATHIONYL-HYDROQUINONE REDUCTASE"/>
    <property type="match status" value="1"/>
</dbReference>
<keyword evidence="2" id="KW-1185">Reference proteome</keyword>
<proteinExistence type="predicted"/>
<dbReference type="STRING" id="106549.A0A540MKD0"/>
<dbReference type="EMBL" id="VIEB01000239">
    <property type="protein sequence ID" value="TQD99235.1"/>
    <property type="molecule type" value="Genomic_DNA"/>
</dbReference>
<accession>A0A540MKD0</accession>
<dbReference type="Gene3D" id="1.20.1050.10">
    <property type="match status" value="1"/>
</dbReference>
<dbReference type="PANTHER" id="PTHR32419:SF31">
    <property type="entry name" value="OS02G0814800 PROTEIN"/>
    <property type="match status" value="1"/>
</dbReference>
<gene>
    <name evidence="1" type="ORF">C1H46_015149</name>
</gene>
<dbReference type="GO" id="GO:0005737">
    <property type="term" value="C:cytoplasm"/>
    <property type="evidence" value="ECO:0007669"/>
    <property type="project" value="TreeGrafter"/>
</dbReference>
<dbReference type="InterPro" id="IPR016639">
    <property type="entry name" value="GST_Omega/GSH"/>
</dbReference>
<organism evidence="1 2">
    <name type="scientific">Malus baccata</name>
    <name type="common">Siberian crab apple</name>
    <name type="synonym">Pyrus baccata</name>
    <dbReference type="NCBI Taxonomy" id="106549"/>
    <lineage>
        <taxon>Eukaryota</taxon>
        <taxon>Viridiplantae</taxon>
        <taxon>Streptophyta</taxon>
        <taxon>Embryophyta</taxon>
        <taxon>Tracheophyta</taxon>
        <taxon>Spermatophyta</taxon>
        <taxon>Magnoliopsida</taxon>
        <taxon>eudicotyledons</taxon>
        <taxon>Gunneridae</taxon>
        <taxon>Pentapetalae</taxon>
        <taxon>rosids</taxon>
        <taxon>fabids</taxon>
        <taxon>Rosales</taxon>
        <taxon>Rosaceae</taxon>
        <taxon>Amygdaloideae</taxon>
        <taxon>Maleae</taxon>
        <taxon>Malus</taxon>
    </lineage>
</organism>
<evidence type="ECO:0000313" key="2">
    <source>
        <dbReference type="Proteomes" id="UP000315295"/>
    </source>
</evidence>
<protein>
    <submittedName>
        <fullName evidence="1">Uncharacterized protein</fullName>
    </submittedName>
</protein>
<reference evidence="1 2" key="1">
    <citation type="journal article" date="2019" name="G3 (Bethesda)">
        <title>Sequencing of a Wild Apple (Malus baccata) Genome Unravels the Differences Between Cultivated and Wild Apple Species Regarding Disease Resistance and Cold Tolerance.</title>
        <authorList>
            <person name="Chen X."/>
        </authorList>
    </citation>
    <scope>NUCLEOTIDE SEQUENCE [LARGE SCALE GENOMIC DNA]</scope>
    <source>
        <strain evidence="2">cv. Shandingzi</strain>
        <tissue evidence="1">Leaves</tissue>
    </source>
</reference>
<dbReference type="InterPro" id="IPR036282">
    <property type="entry name" value="Glutathione-S-Trfase_C_sf"/>
</dbReference>
<dbReference type="Proteomes" id="UP000315295">
    <property type="component" value="Unassembled WGS sequence"/>
</dbReference>
<comment type="caution">
    <text evidence="1">The sequence shown here is derived from an EMBL/GenBank/DDBJ whole genome shotgun (WGS) entry which is preliminary data.</text>
</comment>
<dbReference type="AlphaFoldDB" id="A0A540MKD0"/>